<accession>A0ABT1C987</accession>
<comment type="caution">
    <text evidence="2">The sequence shown here is derived from an EMBL/GenBank/DDBJ whole genome shotgun (WGS) entry which is preliminary data.</text>
</comment>
<dbReference type="Pfam" id="PF01584">
    <property type="entry name" value="CheW"/>
    <property type="match status" value="1"/>
</dbReference>
<dbReference type="InterPro" id="IPR036061">
    <property type="entry name" value="CheW-like_dom_sf"/>
</dbReference>
<dbReference type="PROSITE" id="PS50851">
    <property type="entry name" value="CHEW"/>
    <property type="match status" value="1"/>
</dbReference>
<dbReference type="Gene3D" id="2.30.30.40">
    <property type="entry name" value="SH3 Domains"/>
    <property type="match status" value="1"/>
</dbReference>
<dbReference type="PANTHER" id="PTHR22617:SF23">
    <property type="entry name" value="CHEMOTAXIS PROTEIN CHEW"/>
    <property type="match status" value="1"/>
</dbReference>
<keyword evidence="3" id="KW-1185">Reference proteome</keyword>
<dbReference type="EMBL" id="JAMXQS010000007">
    <property type="protein sequence ID" value="MCO6051053.1"/>
    <property type="molecule type" value="Genomic_DNA"/>
</dbReference>
<dbReference type="InterPro" id="IPR039315">
    <property type="entry name" value="CheW"/>
</dbReference>
<reference evidence="2 3" key="1">
    <citation type="submission" date="2022-06" db="EMBL/GenBank/DDBJ databases">
        <title>Mesorhizobium sp. strain RP14 Genome sequencing and assembly.</title>
        <authorList>
            <person name="Kim I."/>
        </authorList>
    </citation>
    <scope>NUCLEOTIDE SEQUENCE [LARGE SCALE GENOMIC DNA]</scope>
    <source>
        <strain evidence="3">RP14(2022)</strain>
    </source>
</reference>
<sequence>MSLRVQTMPGAMRALTMRLGDEIFAVEANCVREILEIGTVTSVPNAPDFVGGLINVRGTVVPLADLRVSFNMPRPVADEDTRIVVMEIEIDGEKTVAGVLADKVHDVTDLDAASMEPAPRIGMRWPQGFVRAIAKRDNQFIIVPDVNEIFARSIAAAH</sequence>
<name>A0ABT1C987_9HYPH</name>
<feature type="domain" description="CheW-like" evidence="1">
    <location>
        <begin position="11"/>
        <end position="155"/>
    </location>
</feature>
<dbReference type="RefSeq" id="WP_252820252.1">
    <property type="nucleotide sequence ID" value="NZ_JAMXQS010000007.1"/>
</dbReference>
<dbReference type="SUPFAM" id="SSF50341">
    <property type="entry name" value="CheW-like"/>
    <property type="match status" value="1"/>
</dbReference>
<evidence type="ECO:0000313" key="2">
    <source>
        <dbReference type="EMBL" id="MCO6051053.1"/>
    </source>
</evidence>
<dbReference type="PANTHER" id="PTHR22617">
    <property type="entry name" value="CHEMOTAXIS SENSOR HISTIDINE KINASE-RELATED"/>
    <property type="match status" value="1"/>
</dbReference>
<evidence type="ECO:0000259" key="1">
    <source>
        <dbReference type="PROSITE" id="PS50851"/>
    </source>
</evidence>
<dbReference type="SMART" id="SM00260">
    <property type="entry name" value="CheW"/>
    <property type="match status" value="1"/>
</dbReference>
<dbReference type="InterPro" id="IPR002545">
    <property type="entry name" value="CheW-lke_dom"/>
</dbReference>
<evidence type="ECO:0000313" key="3">
    <source>
        <dbReference type="Proteomes" id="UP001205906"/>
    </source>
</evidence>
<dbReference type="Proteomes" id="UP001205906">
    <property type="component" value="Unassembled WGS sequence"/>
</dbReference>
<dbReference type="Gene3D" id="2.40.50.180">
    <property type="entry name" value="CheA-289, Domain 4"/>
    <property type="match status" value="1"/>
</dbReference>
<organism evidence="2 3">
    <name type="scientific">Mesorhizobium liriopis</name>
    <dbReference type="NCBI Taxonomy" id="2953882"/>
    <lineage>
        <taxon>Bacteria</taxon>
        <taxon>Pseudomonadati</taxon>
        <taxon>Pseudomonadota</taxon>
        <taxon>Alphaproteobacteria</taxon>
        <taxon>Hyphomicrobiales</taxon>
        <taxon>Phyllobacteriaceae</taxon>
        <taxon>Mesorhizobium</taxon>
    </lineage>
</organism>
<gene>
    <name evidence="2" type="ORF">NGM99_14815</name>
</gene>
<proteinExistence type="predicted"/>
<protein>
    <submittedName>
        <fullName evidence="2">Chemotaxis protein CheW</fullName>
    </submittedName>
</protein>